<dbReference type="AlphaFoldDB" id="A0A6J6KPD4"/>
<dbReference type="EMBL" id="CAEZWH010000073">
    <property type="protein sequence ID" value="CAB4651392.1"/>
    <property type="molecule type" value="Genomic_DNA"/>
</dbReference>
<dbReference type="PROSITE" id="PS51257">
    <property type="entry name" value="PROKAR_LIPOPROTEIN"/>
    <property type="match status" value="1"/>
</dbReference>
<reference evidence="1" key="1">
    <citation type="submission" date="2020-05" db="EMBL/GenBank/DDBJ databases">
        <authorList>
            <person name="Chiriac C."/>
            <person name="Salcher M."/>
            <person name="Ghai R."/>
            <person name="Kavagutti S V."/>
        </authorList>
    </citation>
    <scope>NUCLEOTIDE SEQUENCE</scope>
</reference>
<organism evidence="1">
    <name type="scientific">freshwater metagenome</name>
    <dbReference type="NCBI Taxonomy" id="449393"/>
    <lineage>
        <taxon>unclassified sequences</taxon>
        <taxon>metagenomes</taxon>
        <taxon>ecological metagenomes</taxon>
    </lineage>
</organism>
<evidence type="ECO:0000313" key="1">
    <source>
        <dbReference type="EMBL" id="CAB4651392.1"/>
    </source>
</evidence>
<name>A0A6J6KPD4_9ZZZZ</name>
<gene>
    <name evidence="1" type="ORF">UFOPK2195_00495</name>
</gene>
<protein>
    <submittedName>
        <fullName evidence="1">Unannotated protein</fullName>
    </submittedName>
</protein>
<proteinExistence type="predicted"/>
<sequence length="432" mass="45170">MTAIVSRQRKRLLAAMLCGIGAACLLPIGGVYGARTLLNSSGGKNVDASGALKIPATPAALLVTVNDVNVATSLTAFVLDPSGAGGTIVSIPVGSRAEIIGNEAPRRVGDSFAQAGLSALQLDVEGLLDVSFSVVGAVSATDITNVFSMLPNVDVTFDVPLINTSLVMPDPATTTTVKRRSTETTLPPQPIATDTEVFPAGTQTLTADQMTLTLMAQKLSEPESTRLPRIKSLWAGIASAVGTGLPPEQLQLSPTSTPNEVPTDIGTFMRRVFAGPVQVWQLSAQPLSGADNPALLDLYALDRFEVLMIMASVAPSSLSLPSGSLAIQVDSSLNDANITRAVVERLNYIGASVVLIRELTDTPPQQTIFRYSDKAMVELAKVGLEAVLGPLKYQQLKKPVEGISAQIVIGQDFVNFLGSSPALPPTTIAADE</sequence>
<accession>A0A6J6KPD4</accession>